<dbReference type="EMBL" id="QKNV01000424">
    <property type="protein sequence ID" value="PZA19130.1"/>
    <property type="molecule type" value="Genomic_DNA"/>
</dbReference>
<proteinExistence type="predicted"/>
<sequence length="332" mass="35314">GRPADREDSAPRRAPGPALPDWADARELDVSVRSALRGLDPRNADAVGRHLVAAGGLIEEDPELALEHARAARDRASRLAPVREAVGVAAYHAGDFAEAARELRAYARMSGDESYRAVLADCERALGRPENALRLVQEALAAHPDEEELVELRLVEAGARQDLGEGAAAALVLEGALGGRPTPAGLGQPDLGHLRLATAYADLLSARGEAELAHEWYSAIAAADPDDLTGVSEYFSTDDDEDDDQDDEDLTDLAPGTDADGDTDGDEGAEETVDDDDLGRELSDEVGGEVTEDDIEAEVAELLGEVPPPVERDHTRLFQEPASDEEQQPPTV</sequence>
<evidence type="ECO:0000256" key="1">
    <source>
        <dbReference type="SAM" id="MobiDB-lite"/>
    </source>
</evidence>
<evidence type="ECO:0000313" key="3">
    <source>
        <dbReference type="Proteomes" id="UP000247602"/>
    </source>
</evidence>
<dbReference type="Proteomes" id="UP000247602">
    <property type="component" value="Unassembled WGS sequence"/>
</dbReference>
<reference evidence="2 3" key="1">
    <citation type="submission" date="2018-06" db="EMBL/GenBank/DDBJ databases">
        <title>Draft genome sequence of Modestobacter versicolor CP153-2.</title>
        <authorList>
            <person name="Gundlapally S.R."/>
        </authorList>
    </citation>
    <scope>NUCLEOTIDE SEQUENCE [LARGE SCALE GENOMIC DNA]</scope>
    <source>
        <strain evidence="2 3">CP153-2</strain>
    </source>
</reference>
<name>A0A323V4Z4_9ACTN</name>
<dbReference type="InterPro" id="IPR011990">
    <property type="entry name" value="TPR-like_helical_dom_sf"/>
</dbReference>
<dbReference type="RefSeq" id="WP_110554340.1">
    <property type="nucleotide sequence ID" value="NZ_QKNV01000424.1"/>
</dbReference>
<feature type="compositionally biased region" description="Acidic residues" evidence="1">
    <location>
        <begin position="322"/>
        <end position="332"/>
    </location>
</feature>
<comment type="caution">
    <text evidence="2">The sequence shown here is derived from an EMBL/GenBank/DDBJ whole genome shotgun (WGS) entry which is preliminary data.</text>
</comment>
<accession>A0A323V4Z4</accession>
<dbReference type="AlphaFoldDB" id="A0A323V4Z4"/>
<feature type="region of interest" description="Disordered" evidence="1">
    <location>
        <begin position="1"/>
        <end position="22"/>
    </location>
</feature>
<feature type="compositionally biased region" description="Acidic residues" evidence="1">
    <location>
        <begin position="259"/>
        <end position="299"/>
    </location>
</feature>
<dbReference type="SUPFAM" id="SSF48452">
    <property type="entry name" value="TPR-like"/>
    <property type="match status" value="1"/>
</dbReference>
<feature type="region of interest" description="Disordered" evidence="1">
    <location>
        <begin position="229"/>
        <end position="332"/>
    </location>
</feature>
<gene>
    <name evidence="2" type="ORF">DMO24_22375</name>
</gene>
<feature type="non-terminal residue" evidence="2">
    <location>
        <position position="1"/>
    </location>
</feature>
<keyword evidence="3" id="KW-1185">Reference proteome</keyword>
<protein>
    <recommendedName>
        <fullName evidence="4">Tetratricopeptide repeat protein</fullName>
    </recommendedName>
</protein>
<evidence type="ECO:0000313" key="2">
    <source>
        <dbReference type="EMBL" id="PZA19130.1"/>
    </source>
</evidence>
<feature type="compositionally biased region" description="Acidic residues" evidence="1">
    <location>
        <begin position="236"/>
        <end position="251"/>
    </location>
</feature>
<evidence type="ECO:0008006" key="4">
    <source>
        <dbReference type="Google" id="ProtNLM"/>
    </source>
</evidence>
<feature type="compositionally biased region" description="Basic and acidic residues" evidence="1">
    <location>
        <begin position="1"/>
        <end position="11"/>
    </location>
</feature>
<organism evidence="2 3">
    <name type="scientific">Modestobacter versicolor</name>
    <dbReference type="NCBI Taxonomy" id="429133"/>
    <lineage>
        <taxon>Bacteria</taxon>
        <taxon>Bacillati</taxon>
        <taxon>Actinomycetota</taxon>
        <taxon>Actinomycetes</taxon>
        <taxon>Geodermatophilales</taxon>
        <taxon>Geodermatophilaceae</taxon>
        <taxon>Modestobacter</taxon>
    </lineage>
</organism>
<dbReference type="Gene3D" id="1.25.40.10">
    <property type="entry name" value="Tetratricopeptide repeat domain"/>
    <property type="match status" value="1"/>
</dbReference>